<name>A0A9P9JJJ4_9HYPO</name>
<organism evidence="1 2">
    <name type="scientific">Dactylonectria macrodidyma</name>
    <dbReference type="NCBI Taxonomy" id="307937"/>
    <lineage>
        <taxon>Eukaryota</taxon>
        <taxon>Fungi</taxon>
        <taxon>Dikarya</taxon>
        <taxon>Ascomycota</taxon>
        <taxon>Pezizomycotina</taxon>
        <taxon>Sordariomycetes</taxon>
        <taxon>Hypocreomycetidae</taxon>
        <taxon>Hypocreales</taxon>
        <taxon>Nectriaceae</taxon>
        <taxon>Dactylonectria</taxon>
    </lineage>
</organism>
<proteinExistence type="predicted"/>
<reference evidence="1" key="1">
    <citation type="journal article" date="2021" name="Nat. Commun.">
        <title>Genetic determinants of endophytism in the Arabidopsis root mycobiome.</title>
        <authorList>
            <person name="Mesny F."/>
            <person name="Miyauchi S."/>
            <person name="Thiergart T."/>
            <person name="Pickel B."/>
            <person name="Atanasova L."/>
            <person name="Karlsson M."/>
            <person name="Huettel B."/>
            <person name="Barry K.W."/>
            <person name="Haridas S."/>
            <person name="Chen C."/>
            <person name="Bauer D."/>
            <person name="Andreopoulos W."/>
            <person name="Pangilinan J."/>
            <person name="LaButti K."/>
            <person name="Riley R."/>
            <person name="Lipzen A."/>
            <person name="Clum A."/>
            <person name="Drula E."/>
            <person name="Henrissat B."/>
            <person name="Kohler A."/>
            <person name="Grigoriev I.V."/>
            <person name="Martin F.M."/>
            <person name="Hacquard S."/>
        </authorList>
    </citation>
    <scope>NUCLEOTIDE SEQUENCE</scope>
    <source>
        <strain evidence="1">MPI-CAGE-AT-0147</strain>
    </source>
</reference>
<sequence>MANLLGAPHPSLSLSLSLSLICSLCRPLLRRAGGREARHLETHWTGEDRQMPPLPSALPQPGVVTWKAPYGVGTLEAVCNPF</sequence>
<comment type="caution">
    <text evidence="1">The sequence shown here is derived from an EMBL/GenBank/DDBJ whole genome shotgun (WGS) entry which is preliminary data.</text>
</comment>
<gene>
    <name evidence="1" type="ORF">EDB81DRAFT_779521</name>
</gene>
<evidence type="ECO:0000313" key="1">
    <source>
        <dbReference type="EMBL" id="KAH7165515.1"/>
    </source>
</evidence>
<dbReference type="AlphaFoldDB" id="A0A9P9JJJ4"/>
<dbReference type="EMBL" id="JAGMUV010000003">
    <property type="protein sequence ID" value="KAH7165515.1"/>
    <property type="molecule type" value="Genomic_DNA"/>
</dbReference>
<evidence type="ECO:0000313" key="2">
    <source>
        <dbReference type="Proteomes" id="UP000738349"/>
    </source>
</evidence>
<keyword evidence="2" id="KW-1185">Reference proteome</keyword>
<dbReference type="Proteomes" id="UP000738349">
    <property type="component" value="Unassembled WGS sequence"/>
</dbReference>
<feature type="non-terminal residue" evidence="1">
    <location>
        <position position="82"/>
    </location>
</feature>
<protein>
    <submittedName>
        <fullName evidence="1">Uncharacterized protein</fullName>
    </submittedName>
</protein>
<accession>A0A9P9JJJ4</accession>